<protein>
    <recommendedName>
        <fullName evidence="3">HMA domain-containing protein</fullName>
    </recommendedName>
</protein>
<dbReference type="Gene3D" id="3.30.70.100">
    <property type="match status" value="1"/>
</dbReference>
<dbReference type="InterPro" id="IPR051863">
    <property type="entry name" value="HIPP"/>
</dbReference>
<gene>
    <name evidence="2" type="ORF">EUGRSUZ_A02731</name>
</gene>
<evidence type="ECO:0000313" key="2">
    <source>
        <dbReference type="EMBL" id="KCW90627.1"/>
    </source>
</evidence>
<dbReference type="PANTHER" id="PTHR45811">
    <property type="entry name" value="COPPER TRANSPORT PROTEIN FAMILY-RELATED"/>
    <property type="match status" value="1"/>
</dbReference>
<dbReference type="STRING" id="71139.A0A059DJQ3"/>
<name>A0A059DJQ3_EUCGR</name>
<reference evidence="2" key="1">
    <citation type="submission" date="2013-07" db="EMBL/GenBank/DDBJ databases">
        <title>The genome of Eucalyptus grandis.</title>
        <authorList>
            <person name="Schmutz J."/>
            <person name="Hayes R."/>
            <person name="Myburg A."/>
            <person name="Tuskan G."/>
            <person name="Grattapaglia D."/>
            <person name="Rokhsar D.S."/>
        </authorList>
    </citation>
    <scope>NUCLEOTIDE SEQUENCE</scope>
    <source>
        <tissue evidence="2">Leaf extractions</tissue>
    </source>
</reference>
<keyword evidence="1" id="KW-0479">Metal-binding</keyword>
<evidence type="ECO:0008006" key="3">
    <source>
        <dbReference type="Google" id="ProtNLM"/>
    </source>
</evidence>
<sequence length="111" mass="12557">ASSSNTFPSNLRIHVLCPKLTRAGEEPAEFSSIYFETPAKTMQRVIIQVDWDSEKSKKKAIKMVSKNQDVESFSVNDEKKQLTLEGEMDPVPLVKKMRKEFPTQIIAVGND</sequence>
<dbReference type="GO" id="GO:0046872">
    <property type="term" value="F:metal ion binding"/>
    <property type="evidence" value="ECO:0007669"/>
    <property type="project" value="UniProtKB-KW"/>
</dbReference>
<evidence type="ECO:0000256" key="1">
    <source>
        <dbReference type="ARBA" id="ARBA00022723"/>
    </source>
</evidence>
<dbReference type="AlphaFoldDB" id="A0A059DJQ3"/>
<dbReference type="Gramene" id="KCW90627">
    <property type="protein sequence ID" value="KCW90627"/>
    <property type="gene ID" value="EUGRSUZ_A02731"/>
</dbReference>
<dbReference type="EMBL" id="KK198753">
    <property type="protein sequence ID" value="KCW90627.1"/>
    <property type="molecule type" value="Genomic_DNA"/>
</dbReference>
<proteinExistence type="predicted"/>
<organism evidence="2">
    <name type="scientific">Eucalyptus grandis</name>
    <name type="common">Flooded gum</name>
    <dbReference type="NCBI Taxonomy" id="71139"/>
    <lineage>
        <taxon>Eukaryota</taxon>
        <taxon>Viridiplantae</taxon>
        <taxon>Streptophyta</taxon>
        <taxon>Embryophyta</taxon>
        <taxon>Tracheophyta</taxon>
        <taxon>Spermatophyta</taxon>
        <taxon>Magnoliopsida</taxon>
        <taxon>eudicotyledons</taxon>
        <taxon>Gunneridae</taxon>
        <taxon>Pentapetalae</taxon>
        <taxon>rosids</taxon>
        <taxon>malvids</taxon>
        <taxon>Myrtales</taxon>
        <taxon>Myrtaceae</taxon>
        <taxon>Myrtoideae</taxon>
        <taxon>Eucalypteae</taxon>
        <taxon>Eucalyptus</taxon>
    </lineage>
</organism>
<dbReference type="InParanoid" id="A0A059DJQ3"/>
<dbReference type="PANTHER" id="PTHR45811:SF80">
    <property type="entry name" value="COPPER TRANSPORT PROTEIN FAMILY-RELATED"/>
    <property type="match status" value="1"/>
</dbReference>
<accession>A0A059DJQ3</accession>
<feature type="non-terminal residue" evidence="2">
    <location>
        <position position="1"/>
    </location>
</feature>